<protein>
    <recommendedName>
        <fullName evidence="7">Virion structural protein</fullName>
    </recommendedName>
</protein>
<evidence type="ECO:0000313" key="4">
    <source>
        <dbReference type="Proteomes" id="UP000202784"/>
    </source>
</evidence>
<evidence type="ECO:0000313" key="1">
    <source>
        <dbReference type="EMBL" id="AOV60173.1"/>
    </source>
</evidence>
<dbReference type="OrthoDB" id="28378at10239"/>
<proteinExistence type="predicted"/>
<name>A0A1D8KP23_9CAUD</name>
<reference evidence="4 5" key="1">
    <citation type="journal article" date="2016" name="Virology">
        <title>The genomic content and context of auxiliary metabolic genes in marine cyanomyoviruses.</title>
        <authorList>
            <person name="Crummett L.T."/>
            <person name="Puxty R.J."/>
            <person name="Weihe C."/>
            <person name="Marston M.F."/>
            <person name="Martiny J.B."/>
        </authorList>
    </citation>
    <scope>NUCLEOTIDE SEQUENCE [LARGE SCALE GENOMIC DNA]</scope>
    <source>
        <strain evidence="1">0808SB05</strain>
        <strain evidence="2">0908SB82</strain>
        <strain evidence="3">1109NB16</strain>
    </source>
</reference>
<organism evidence="2 6">
    <name type="scientific">Synechococcus phage S-CAM9</name>
    <dbReference type="NCBI Taxonomy" id="1883369"/>
    <lineage>
        <taxon>Viruses</taxon>
        <taxon>Duplodnaviria</taxon>
        <taxon>Heunggongvirae</taxon>
        <taxon>Uroviricota</taxon>
        <taxon>Caudoviricetes</taxon>
        <taxon>Pantevenvirales</taxon>
        <taxon>Kyanoviridae</taxon>
        <taxon>Kanaloavirus</taxon>
        <taxon>Kanaloavirus scam9</taxon>
    </lineage>
</organism>
<keyword evidence="4" id="KW-1185">Reference proteome</keyword>
<dbReference type="EMBL" id="KU686204">
    <property type="protein sequence ID" value="AOV60173.1"/>
    <property type="molecule type" value="Genomic_DNA"/>
</dbReference>
<gene>
    <name evidence="3" type="ORF">N161109_026</name>
    <name evidence="1" type="ORF">S050808_026</name>
    <name evidence="2" type="ORF">S820908_026</name>
</gene>
<dbReference type="EMBL" id="KU686206">
    <property type="protein sequence ID" value="AOV60629.1"/>
    <property type="molecule type" value="Genomic_DNA"/>
</dbReference>
<dbReference type="Proteomes" id="UP000241903">
    <property type="component" value="Segment"/>
</dbReference>
<evidence type="ECO:0000313" key="5">
    <source>
        <dbReference type="Proteomes" id="UP000240393"/>
    </source>
</evidence>
<dbReference type="Proteomes" id="UP000202784">
    <property type="component" value="Segment"/>
</dbReference>
<dbReference type="KEGG" id="vg:30307610"/>
<evidence type="ECO:0000313" key="3">
    <source>
        <dbReference type="EMBL" id="AOV60629.1"/>
    </source>
</evidence>
<dbReference type="RefSeq" id="YP_009322461.1">
    <property type="nucleotide sequence ID" value="NC_031922.1"/>
</dbReference>
<dbReference type="Proteomes" id="UP000240393">
    <property type="component" value="Segment"/>
</dbReference>
<sequence>MAITPLNVFRTIRHQVTTSTVGVYTAPANVASIVLGAYAANVSTGIATVTASHYRGTDGLGEIAVVNNIKIPTNDTLSMIDGKLILETDDEFRISASADSTVELTLNILETAKQ</sequence>
<evidence type="ECO:0008006" key="7">
    <source>
        <dbReference type="Google" id="ProtNLM"/>
    </source>
</evidence>
<dbReference type="GeneID" id="30307610"/>
<evidence type="ECO:0000313" key="2">
    <source>
        <dbReference type="EMBL" id="AOV60401.1"/>
    </source>
</evidence>
<dbReference type="EMBL" id="KU686205">
    <property type="protein sequence ID" value="AOV60401.1"/>
    <property type="molecule type" value="Genomic_DNA"/>
</dbReference>
<evidence type="ECO:0000313" key="6">
    <source>
        <dbReference type="Proteomes" id="UP000241903"/>
    </source>
</evidence>
<accession>A0A1D8KP23</accession>